<name>A0A1C3WRH6_9BRAD</name>
<dbReference type="EMBL" id="FMAI01000009">
    <property type="protein sequence ID" value="SCB42558.1"/>
    <property type="molecule type" value="Genomic_DNA"/>
</dbReference>
<evidence type="ECO:0000313" key="4">
    <source>
        <dbReference type="Proteomes" id="UP000199184"/>
    </source>
</evidence>
<dbReference type="PANTHER" id="PTHR23416">
    <property type="entry name" value="SIALIC ACID SYNTHASE-RELATED"/>
    <property type="match status" value="1"/>
</dbReference>
<reference evidence="4" key="1">
    <citation type="submission" date="2016-08" db="EMBL/GenBank/DDBJ databases">
        <authorList>
            <person name="Varghese N."/>
            <person name="Submissions Spin"/>
        </authorList>
    </citation>
    <scope>NUCLEOTIDE SEQUENCE [LARGE SCALE GENOMIC DNA]</scope>
    <source>
        <strain evidence="4">ERR11</strain>
    </source>
</reference>
<evidence type="ECO:0000313" key="3">
    <source>
        <dbReference type="EMBL" id="SCB42558.1"/>
    </source>
</evidence>
<dbReference type="CDD" id="cd04647">
    <property type="entry name" value="LbH_MAT_like"/>
    <property type="match status" value="1"/>
</dbReference>
<dbReference type="InterPro" id="IPR001451">
    <property type="entry name" value="Hexapep"/>
</dbReference>
<gene>
    <name evidence="3" type="ORF">GA0061098_1009138</name>
</gene>
<evidence type="ECO:0000256" key="1">
    <source>
        <dbReference type="ARBA" id="ARBA00007274"/>
    </source>
</evidence>
<dbReference type="GO" id="GO:0008374">
    <property type="term" value="F:O-acyltransferase activity"/>
    <property type="evidence" value="ECO:0007669"/>
    <property type="project" value="TreeGrafter"/>
</dbReference>
<keyword evidence="2 3" id="KW-0808">Transferase</keyword>
<dbReference type="InterPro" id="IPR051159">
    <property type="entry name" value="Hexapeptide_acetyltransf"/>
</dbReference>
<organism evidence="3 4">
    <name type="scientific">Bradyrhizobium shewense</name>
    <dbReference type="NCBI Taxonomy" id="1761772"/>
    <lineage>
        <taxon>Bacteria</taxon>
        <taxon>Pseudomonadati</taxon>
        <taxon>Pseudomonadota</taxon>
        <taxon>Alphaproteobacteria</taxon>
        <taxon>Hyphomicrobiales</taxon>
        <taxon>Nitrobacteraceae</taxon>
        <taxon>Bradyrhizobium</taxon>
    </lineage>
</organism>
<dbReference type="InterPro" id="IPR011004">
    <property type="entry name" value="Trimer_LpxA-like_sf"/>
</dbReference>
<dbReference type="Pfam" id="PF14602">
    <property type="entry name" value="Hexapep_2"/>
    <property type="match status" value="1"/>
</dbReference>
<dbReference type="RefSeq" id="WP_091959174.1">
    <property type="nucleotide sequence ID" value="NZ_FMAI01000009.1"/>
</dbReference>
<sequence length="222" mass="24239">MTKYWDHAFASGGVYKRPRGAGSLLIDPFLKLAEKLYGDYCVRRLWRSWDRAAVCAAGVSLGGNARLINKHNREAVRIGQHTVCRGTIRVEPGGALTIGEEVYLGDDTIISAAQQITIGSGTLVAHRVQIFDNTSHSINWLEREKHFKKILGQKIDQKIEIPSAPVTIGRNCWLGFGSAILKGVSIGDRVIVAAGCIVTSDVPPDTLVIGSKTTFVDLKDRN</sequence>
<protein>
    <submittedName>
        <fullName evidence="3">Hexapeptide repeat of succinyl-transferase</fullName>
    </submittedName>
</protein>
<proteinExistence type="inferred from homology"/>
<evidence type="ECO:0000256" key="2">
    <source>
        <dbReference type="ARBA" id="ARBA00022679"/>
    </source>
</evidence>
<accession>A0A1C3WRH6</accession>
<dbReference type="AlphaFoldDB" id="A0A1C3WRH6"/>
<keyword evidence="4" id="KW-1185">Reference proteome</keyword>
<dbReference type="SUPFAM" id="SSF51161">
    <property type="entry name" value="Trimeric LpxA-like enzymes"/>
    <property type="match status" value="1"/>
</dbReference>
<dbReference type="Gene3D" id="2.160.10.10">
    <property type="entry name" value="Hexapeptide repeat proteins"/>
    <property type="match status" value="1"/>
</dbReference>
<dbReference type="PANTHER" id="PTHR23416:SF23">
    <property type="entry name" value="ACETYLTRANSFERASE C18B11.09C-RELATED"/>
    <property type="match status" value="1"/>
</dbReference>
<dbReference type="GO" id="GO:0005829">
    <property type="term" value="C:cytosol"/>
    <property type="evidence" value="ECO:0007669"/>
    <property type="project" value="TreeGrafter"/>
</dbReference>
<comment type="similarity">
    <text evidence="1">Belongs to the transferase hexapeptide repeat family.</text>
</comment>
<dbReference type="Proteomes" id="UP000199184">
    <property type="component" value="Unassembled WGS sequence"/>
</dbReference>